<keyword evidence="2" id="KW-1185">Reference proteome</keyword>
<gene>
    <name evidence="1" type="ORF">IW254_000510</name>
</gene>
<dbReference type="EMBL" id="JADOUE010000001">
    <property type="protein sequence ID" value="MBG6121541.1"/>
    <property type="molecule type" value="Genomic_DNA"/>
</dbReference>
<reference evidence="1" key="1">
    <citation type="submission" date="2020-11" db="EMBL/GenBank/DDBJ databases">
        <title>Sequencing the genomes of 1000 actinobacteria strains.</title>
        <authorList>
            <person name="Klenk H.-P."/>
        </authorList>
    </citation>
    <scope>NUCLEOTIDE SEQUENCE</scope>
    <source>
        <strain evidence="1">DSM 45632</strain>
    </source>
</reference>
<sequence length="53" mass="5655">MVDTDGGALATPERITARFAEAFAEEPHELEGELAQCAAAHEVLREALSVEDS</sequence>
<evidence type="ECO:0000313" key="2">
    <source>
        <dbReference type="Proteomes" id="UP000658613"/>
    </source>
</evidence>
<dbReference type="AlphaFoldDB" id="A0A931E1B8"/>
<accession>A0A931E1B8</accession>
<name>A0A931E1B8_9CORY</name>
<protein>
    <submittedName>
        <fullName evidence="1">Uncharacterized protein</fullName>
    </submittedName>
</protein>
<evidence type="ECO:0000313" key="1">
    <source>
        <dbReference type="EMBL" id="MBG6121541.1"/>
    </source>
</evidence>
<dbReference type="Proteomes" id="UP000658613">
    <property type="component" value="Unassembled WGS sequence"/>
</dbReference>
<comment type="caution">
    <text evidence="1">The sequence shown here is derived from an EMBL/GenBank/DDBJ whole genome shotgun (WGS) entry which is preliminary data.</text>
</comment>
<proteinExistence type="predicted"/>
<organism evidence="1 2">
    <name type="scientific">Corynebacterium aquatimens</name>
    <dbReference type="NCBI Taxonomy" id="1190508"/>
    <lineage>
        <taxon>Bacteria</taxon>
        <taxon>Bacillati</taxon>
        <taxon>Actinomycetota</taxon>
        <taxon>Actinomycetes</taxon>
        <taxon>Mycobacteriales</taxon>
        <taxon>Corynebacteriaceae</taxon>
        <taxon>Corynebacterium</taxon>
    </lineage>
</organism>